<evidence type="ECO:0000313" key="2">
    <source>
        <dbReference type="Proteomes" id="UP000789704"/>
    </source>
</evidence>
<proteinExistence type="predicted"/>
<accession>A0A9N8RWX9</accession>
<gene>
    <name evidence="1" type="ORF">LMG31841_02373</name>
</gene>
<keyword evidence="2" id="KW-1185">Reference proteome</keyword>
<comment type="caution">
    <text evidence="1">The sequence shown here is derived from an EMBL/GenBank/DDBJ whole genome shotgun (WGS) entry which is preliminary data.</text>
</comment>
<dbReference type="AlphaFoldDB" id="A0A9N8RWX9"/>
<sequence length="266" mass="29676">MPLTLTPVTHGKLCHGSRWAIADEDDLARKVAYLALGQSRHVAAILAKIDKKGPATRSDTAKAAIKLLTVPEDKDPYHRDGWIFQAISWIAAYRNDAGAVVRAPHAILAHKGFDGMQLRLDVANEKVAAVVIFEDKATVNQRSTITGDVWDGIRALERGERMPELIQETGAILEAHQLRFPELDIDAAVETILWKEARHYRVAITADNSHDDDGMREALFKGFEKVAPGDRKRRQAETMSIPGLRKWMEQFAAKAIGQIEAWRDDV</sequence>
<dbReference type="Proteomes" id="UP000789704">
    <property type="component" value="Unassembled WGS sequence"/>
</dbReference>
<reference evidence="1" key="1">
    <citation type="submission" date="2021-04" db="EMBL/GenBank/DDBJ databases">
        <authorList>
            <person name="Vanwijnsberghe S."/>
        </authorList>
    </citation>
    <scope>NUCLEOTIDE SEQUENCE</scope>
    <source>
        <strain evidence="1">LMG 31841</strain>
    </source>
</reference>
<dbReference type="RefSeq" id="WP_228876694.1">
    <property type="nucleotide sequence ID" value="NZ_CAJQYZ010000011.1"/>
</dbReference>
<evidence type="ECO:0000313" key="1">
    <source>
        <dbReference type="EMBL" id="CAG4896854.1"/>
    </source>
</evidence>
<organism evidence="1 2">
    <name type="scientific">Paraburkholderia saeva</name>
    <dbReference type="NCBI Taxonomy" id="2777537"/>
    <lineage>
        <taxon>Bacteria</taxon>
        <taxon>Pseudomonadati</taxon>
        <taxon>Pseudomonadota</taxon>
        <taxon>Betaproteobacteria</taxon>
        <taxon>Burkholderiales</taxon>
        <taxon>Burkholderiaceae</taxon>
        <taxon>Paraburkholderia</taxon>
    </lineage>
</organism>
<protein>
    <submittedName>
        <fullName evidence="1">Uncharacterized protein</fullName>
    </submittedName>
</protein>
<name>A0A9N8RWX9_9BURK</name>
<dbReference type="EMBL" id="CAJQZC010000004">
    <property type="protein sequence ID" value="CAG4896854.1"/>
    <property type="molecule type" value="Genomic_DNA"/>
</dbReference>